<name>A0A6G1IN14_9PLEO</name>
<dbReference type="InterPro" id="IPR019405">
    <property type="entry name" value="Lactonase_7-beta_prop"/>
</dbReference>
<dbReference type="InterPro" id="IPR015943">
    <property type="entry name" value="WD40/YVTN_repeat-like_dom_sf"/>
</dbReference>
<sequence>MALRNLFFAGLATSASAVQILTSAFGNDTVNGSISTFDLTLGVGAASLKPLNAFDKAGAQPTWLDTSLGGGKVVVIDEAWATNASLSTIARQTDGSFKLTNMIGILGSPVAVQFYNNKKALAVAHYGTGAVTTYSLGANGAFTPLEQFKYSNATHGPKPQQADGSHVHHAVIDPTGQYLVFPDLGLDATHVFCIDSKTNKLTPHPDIIAPAGSGPRHAAFQKSGKNTFLYIIHELDSHIRSYKVTYTDKGPQFALVDDVSAFGPESRNTTGSAAAEIIISPDNQFVIGSNRLLPIFTVPNPDPTNSTQIQSDSIVTYKTGADGKLTFVQLAPSGGLNPRHFGLNKDGSLIGIGNGGSVPPSLDIYKRDVKSGKIGEKVASSIATGGGINNVRFLE</sequence>
<dbReference type="Gene3D" id="2.130.10.10">
    <property type="entry name" value="YVTN repeat-like/Quinoprotein amine dehydrogenase"/>
    <property type="match status" value="1"/>
</dbReference>
<dbReference type="SUPFAM" id="SSF50974">
    <property type="entry name" value="Nitrous oxide reductase, N-terminal domain"/>
    <property type="match status" value="1"/>
</dbReference>
<keyword evidence="3" id="KW-0413">Isomerase</keyword>
<evidence type="ECO:0000313" key="4">
    <source>
        <dbReference type="Proteomes" id="UP000799291"/>
    </source>
</evidence>
<dbReference type="Pfam" id="PF10282">
    <property type="entry name" value="Lactonase"/>
    <property type="match status" value="1"/>
</dbReference>
<evidence type="ECO:0000256" key="1">
    <source>
        <dbReference type="ARBA" id="ARBA00005564"/>
    </source>
</evidence>
<feature type="chain" id="PRO_5026079926" evidence="2">
    <location>
        <begin position="18"/>
        <end position="395"/>
    </location>
</feature>
<feature type="signal peptide" evidence="2">
    <location>
        <begin position="1"/>
        <end position="17"/>
    </location>
</feature>
<dbReference type="PANTHER" id="PTHR30344">
    <property type="entry name" value="6-PHOSPHOGLUCONOLACTONASE-RELATED"/>
    <property type="match status" value="1"/>
</dbReference>
<dbReference type="Proteomes" id="UP000799291">
    <property type="component" value="Unassembled WGS sequence"/>
</dbReference>
<dbReference type="OrthoDB" id="9972196at2759"/>
<dbReference type="AlphaFoldDB" id="A0A6G1IN14"/>
<accession>A0A6G1IN14</accession>
<proteinExistence type="inferred from homology"/>
<dbReference type="PANTHER" id="PTHR30344:SF1">
    <property type="entry name" value="6-PHOSPHOGLUCONOLACTONASE"/>
    <property type="match status" value="1"/>
</dbReference>
<dbReference type="GO" id="GO:0016853">
    <property type="term" value="F:isomerase activity"/>
    <property type="evidence" value="ECO:0007669"/>
    <property type="project" value="UniProtKB-KW"/>
</dbReference>
<dbReference type="GO" id="GO:0017057">
    <property type="term" value="F:6-phosphogluconolactonase activity"/>
    <property type="evidence" value="ECO:0007669"/>
    <property type="project" value="TreeGrafter"/>
</dbReference>
<gene>
    <name evidence="3" type="ORF">K458DRAFT_314398</name>
</gene>
<keyword evidence="4" id="KW-1185">Reference proteome</keyword>
<dbReference type="EMBL" id="MU005603">
    <property type="protein sequence ID" value="KAF2679488.1"/>
    <property type="molecule type" value="Genomic_DNA"/>
</dbReference>
<comment type="similarity">
    <text evidence="1">Belongs to the cycloisomerase 2 family.</text>
</comment>
<evidence type="ECO:0000256" key="2">
    <source>
        <dbReference type="SAM" id="SignalP"/>
    </source>
</evidence>
<reference evidence="3" key="1">
    <citation type="journal article" date="2020" name="Stud. Mycol.">
        <title>101 Dothideomycetes genomes: a test case for predicting lifestyles and emergence of pathogens.</title>
        <authorList>
            <person name="Haridas S."/>
            <person name="Albert R."/>
            <person name="Binder M."/>
            <person name="Bloem J."/>
            <person name="Labutti K."/>
            <person name="Salamov A."/>
            <person name="Andreopoulos B."/>
            <person name="Baker S."/>
            <person name="Barry K."/>
            <person name="Bills G."/>
            <person name="Bluhm B."/>
            <person name="Cannon C."/>
            <person name="Castanera R."/>
            <person name="Culley D."/>
            <person name="Daum C."/>
            <person name="Ezra D."/>
            <person name="Gonzalez J."/>
            <person name="Henrissat B."/>
            <person name="Kuo A."/>
            <person name="Liang C."/>
            <person name="Lipzen A."/>
            <person name="Lutzoni F."/>
            <person name="Magnuson J."/>
            <person name="Mondo S."/>
            <person name="Nolan M."/>
            <person name="Ohm R."/>
            <person name="Pangilinan J."/>
            <person name="Park H.-J."/>
            <person name="Ramirez L."/>
            <person name="Alfaro M."/>
            <person name="Sun H."/>
            <person name="Tritt A."/>
            <person name="Yoshinaga Y."/>
            <person name="Zwiers L.-H."/>
            <person name="Turgeon B."/>
            <person name="Goodwin S."/>
            <person name="Spatafora J."/>
            <person name="Crous P."/>
            <person name="Grigoriev I."/>
        </authorList>
    </citation>
    <scope>NUCLEOTIDE SEQUENCE</scope>
    <source>
        <strain evidence="3">CBS 122367</strain>
    </source>
</reference>
<evidence type="ECO:0000313" key="3">
    <source>
        <dbReference type="EMBL" id="KAF2679488.1"/>
    </source>
</evidence>
<organism evidence="3 4">
    <name type="scientific">Lentithecium fluviatile CBS 122367</name>
    <dbReference type="NCBI Taxonomy" id="1168545"/>
    <lineage>
        <taxon>Eukaryota</taxon>
        <taxon>Fungi</taxon>
        <taxon>Dikarya</taxon>
        <taxon>Ascomycota</taxon>
        <taxon>Pezizomycotina</taxon>
        <taxon>Dothideomycetes</taxon>
        <taxon>Pleosporomycetidae</taxon>
        <taxon>Pleosporales</taxon>
        <taxon>Massarineae</taxon>
        <taxon>Lentitheciaceae</taxon>
        <taxon>Lentithecium</taxon>
    </lineage>
</organism>
<keyword evidence="2" id="KW-0732">Signal</keyword>
<dbReference type="InterPro" id="IPR011045">
    <property type="entry name" value="N2O_reductase_N"/>
</dbReference>
<dbReference type="InterPro" id="IPR050282">
    <property type="entry name" value="Cycloisomerase_2"/>
</dbReference>
<protein>
    <submittedName>
        <fullName evidence="3">Putative isomerase YbhE</fullName>
    </submittedName>
</protein>